<keyword evidence="2" id="KW-1185">Reference proteome</keyword>
<proteinExistence type="predicted"/>
<comment type="caution">
    <text evidence="1">The sequence shown here is derived from an EMBL/GenBank/DDBJ whole genome shotgun (WGS) entry which is preliminary data.</text>
</comment>
<protein>
    <submittedName>
        <fullName evidence="1">Uncharacterized protein</fullName>
    </submittedName>
</protein>
<organism evidence="1 2">
    <name type="scientific">Entomophthora muscae</name>
    <dbReference type="NCBI Taxonomy" id="34485"/>
    <lineage>
        <taxon>Eukaryota</taxon>
        <taxon>Fungi</taxon>
        <taxon>Fungi incertae sedis</taxon>
        <taxon>Zoopagomycota</taxon>
        <taxon>Entomophthoromycotina</taxon>
        <taxon>Entomophthoromycetes</taxon>
        <taxon>Entomophthorales</taxon>
        <taxon>Entomophthoraceae</taxon>
        <taxon>Entomophthora</taxon>
    </lineage>
</organism>
<name>A0ACC2U4G9_9FUNG</name>
<reference evidence="1" key="1">
    <citation type="submission" date="2022-04" db="EMBL/GenBank/DDBJ databases">
        <title>Genome of the entomopathogenic fungus Entomophthora muscae.</title>
        <authorList>
            <person name="Elya C."/>
            <person name="Lovett B.R."/>
            <person name="Lee E."/>
            <person name="Macias A.M."/>
            <person name="Hajek A.E."/>
            <person name="De Bivort B.L."/>
            <person name="Kasson M.T."/>
            <person name="De Fine Licht H.H."/>
            <person name="Stajich J.E."/>
        </authorList>
    </citation>
    <scope>NUCLEOTIDE SEQUENCE</scope>
    <source>
        <strain evidence="1">Berkeley</strain>
    </source>
</reference>
<gene>
    <name evidence="1" type="ORF">DSO57_1011542</name>
</gene>
<sequence>MENIVSNSTTTSANTSSPQPQSAVHSCWNPKHPNPFFPLEELLDFEDPIIVDSDPRNNIVTVELVPESPISKKQGDYTQAIDLEIKKTSTPTCKLDQSTCEHDDSMVMNYDSTSSYQQTRGDPAHQSDCKLGKTVYENSPMDIFYVNSPKEMIKKLIIDNDYLNTPMNIYMLESLEIFINAPMDEFNTPMECHIAIDDITKTKTECINVSDDVNTYAVPGIKVNNLESQQLKKNYWIFKEYPWINCLNKKR</sequence>
<evidence type="ECO:0000313" key="1">
    <source>
        <dbReference type="EMBL" id="KAJ9081725.1"/>
    </source>
</evidence>
<accession>A0ACC2U4G9</accession>
<dbReference type="Proteomes" id="UP001165960">
    <property type="component" value="Unassembled WGS sequence"/>
</dbReference>
<evidence type="ECO:0000313" key="2">
    <source>
        <dbReference type="Proteomes" id="UP001165960"/>
    </source>
</evidence>
<dbReference type="EMBL" id="QTSX02001460">
    <property type="protein sequence ID" value="KAJ9081725.1"/>
    <property type="molecule type" value="Genomic_DNA"/>
</dbReference>